<evidence type="ECO:0000313" key="2">
    <source>
        <dbReference type="EMBL" id="KAJ7009233.1"/>
    </source>
</evidence>
<evidence type="ECO:0000313" key="4">
    <source>
        <dbReference type="Proteomes" id="UP001164929"/>
    </source>
</evidence>
<feature type="compositionally biased region" description="Polar residues" evidence="1">
    <location>
        <begin position="1"/>
        <end position="24"/>
    </location>
</feature>
<evidence type="ECO:0000313" key="3">
    <source>
        <dbReference type="EMBL" id="KAJ7009257.1"/>
    </source>
</evidence>
<feature type="region of interest" description="Disordered" evidence="1">
    <location>
        <begin position="1"/>
        <end position="47"/>
    </location>
</feature>
<reference evidence="3 4" key="1">
    <citation type="journal article" date="2023" name="Mol. Ecol. Resour.">
        <title>Chromosome-level genome assembly of a triploid poplar Populus alba 'Berolinensis'.</title>
        <authorList>
            <person name="Chen S."/>
            <person name="Yu Y."/>
            <person name="Wang X."/>
            <person name="Wang S."/>
            <person name="Zhang T."/>
            <person name="Zhou Y."/>
            <person name="He R."/>
            <person name="Meng N."/>
            <person name="Wang Y."/>
            <person name="Liu W."/>
            <person name="Liu Z."/>
            <person name="Liu J."/>
            <person name="Guo Q."/>
            <person name="Huang H."/>
            <person name="Sederoff R.R."/>
            <person name="Wang G."/>
            <person name="Qu G."/>
            <person name="Chen S."/>
        </authorList>
    </citation>
    <scope>NUCLEOTIDE SEQUENCE [LARGE SCALE GENOMIC DNA]</scope>
    <source>
        <strain evidence="3">SC-2020</strain>
    </source>
</reference>
<name>A0AAD6RI62_9ROSI</name>
<feature type="compositionally biased region" description="Basic and acidic residues" evidence="1">
    <location>
        <begin position="31"/>
        <end position="41"/>
    </location>
</feature>
<protein>
    <submittedName>
        <fullName evidence="3">Uncharacterized protein</fullName>
    </submittedName>
</protein>
<dbReference type="AlphaFoldDB" id="A0AAD6RI62"/>
<keyword evidence="4" id="KW-1185">Reference proteome</keyword>
<dbReference type="EMBL" id="JAQIZT010000001">
    <property type="protein sequence ID" value="KAJ7009233.1"/>
    <property type="molecule type" value="Genomic_DNA"/>
</dbReference>
<proteinExistence type="predicted"/>
<dbReference type="EMBL" id="JAQIZT010000001">
    <property type="protein sequence ID" value="KAJ7009257.1"/>
    <property type="molecule type" value="Genomic_DNA"/>
</dbReference>
<gene>
    <name evidence="2" type="ORF">NC653_000016</name>
    <name evidence="3" type="ORF">NC653_000037</name>
</gene>
<comment type="caution">
    <text evidence="3">The sequence shown here is derived from an EMBL/GenBank/DDBJ whole genome shotgun (WGS) entry which is preliminary data.</text>
</comment>
<evidence type="ECO:0000256" key="1">
    <source>
        <dbReference type="SAM" id="MobiDB-lite"/>
    </source>
</evidence>
<sequence>MRISAVSSTLTNQVGSVTSQTPGQPKNMIHTPEKMQLHDTKQASSPH</sequence>
<accession>A0AAD6RI62</accession>
<dbReference type="Proteomes" id="UP001164929">
    <property type="component" value="Chromosome 1"/>
</dbReference>
<organism evidence="3 4">
    <name type="scientific">Populus alba x Populus x berolinensis</name>
    <dbReference type="NCBI Taxonomy" id="444605"/>
    <lineage>
        <taxon>Eukaryota</taxon>
        <taxon>Viridiplantae</taxon>
        <taxon>Streptophyta</taxon>
        <taxon>Embryophyta</taxon>
        <taxon>Tracheophyta</taxon>
        <taxon>Spermatophyta</taxon>
        <taxon>Magnoliopsida</taxon>
        <taxon>eudicotyledons</taxon>
        <taxon>Gunneridae</taxon>
        <taxon>Pentapetalae</taxon>
        <taxon>rosids</taxon>
        <taxon>fabids</taxon>
        <taxon>Malpighiales</taxon>
        <taxon>Salicaceae</taxon>
        <taxon>Saliceae</taxon>
        <taxon>Populus</taxon>
    </lineage>
</organism>